<comment type="subcellular location">
    <subcellularLocation>
        <location evidence="2">Cell membrane</location>
    </subcellularLocation>
    <subcellularLocation>
        <location evidence="3">Cytoplasm</location>
    </subcellularLocation>
    <subcellularLocation>
        <location evidence="1">Nucleus</location>
    </subcellularLocation>
</comment>
<evidence type="ECO:0000256" key="2">
    <source>
        <dbReference type="ARBA" id="ARBA00004236"/>
    </source>
</evidence>
<dbReference type="Proteomes" id="UP001652628">
    <property type="component" value="Chromosome X"/>
</dbReference>
<dbReference type="PANTHER" id="PTHR46002">
    <property type="entry name" value="EG:114D9.1 PROTEIN-RELATED"/>
    <property type="match status" value="1"/>
</dbReference>
<dbReference type="SUPFAM" id="SSF47473">
    <property type="entry name" value="EF-hand"/>
    <property type="match status" value="1"/>
</dbReference>
<evidence type="ECO:0000256" key="12">
    <source>
        <dbReference type="ARBA" id="ARBA00022927"/>
    </source>
</evidence>
<keyword evidence="10" id="KW-0677">Repeat</keyword>
<keyword evidence="15" id="KW-0449">Lipoprotein</keyword>
<dbReference type="GO" id="GO:0005634">
    <property type="term" value="C:nucleus"/>
    <property type="evidence" value="ECO:0007669"/>
    <property type="project" value="UniProtKB-SubCell"/>
</dbReference>
<evidence type="ECO:0000256" key="7">
    <source>
        <dbReference type="ARBA" id="ARBA00022553"/>
    </source>
</evidence>
<evidence type="ECO:0000256" key="5">
    <source>
        <dbReference type="ARBA" id="ARBA00022475"/>
    </source>
</evidence>
<keyword evidence="5" id="KW-1003">Cell membrane</keyword>
<accession>A0AB39ZRQ3</accession>
<evidence type="ECO:0000256" key="8">
    <source>
        <dbReference type="ARBA" id="ARBA00022707"/>
    </source>
</evidence>
<proteinExistence type="inferred from homology"/>
<dbReference type="RefSeq" id="XP_016941942.1">
    <property type="nucleotide sequence ID" value="XM_017086453.2"/>
</dbReference>
<evidence type="ECO:0000313" key="18">
    <source>
        <dbReference type="Proteomes" id="UP001652628"/>
    </source>
</evidence>
<evidence type="ECO:0000256" key="10">
    <source>
        <dbReference type="ARBA" id="ARBA00022737"/>
    </source>
</evidence>
<dbReference type="InterPro" id="IPR051875">
    <property type="entry name" value="Calcineurin_B_homologous"/>
</dbReference>
<keyword evidence="14" id="KW-0539">Nucleus</keyword>
<evidence type="ECO:0000313" key="19">
    <source>
        <dbReference type="RefSeq" id="XP_016941942.1"/>
    </source>
</evidence>
<evidence type="ECO:0000256" key="14">
    <source>
        <dbReference type="ARBA" id="ARBA00023242"/>
    </source>
</evidence>
<keyword evidence="6" id="KW-0963">Cytoplasm</keyword>
<keyword evidence="11" id="KW-0106">Calcium</keyword>
<evidence type="ECO:0000256" key="4">
    <source>
        <dbReference type="ARBA" id="ARBA00022448"/>
    </source>
</evidence>
<keyword evidence="18" id="KW-1185">Reference proteome</keyword>
<dbReference type="GeneID" id="108018865"/>
<evidence type="ECO:0000256" key="3">
    <source>
        <dbReference type="ARBA" id="ARBA00004496"/>
    </source>
</evidence>
<evidence type="ECO:0000256" key="16">
    <source>
        <dbReference type="ARBA" id="ARBA00038164"/>
    </source>
</evidence>
<dbReference type="GO" id="GO:0015031">
    <property type="term" value="P:protein transport"/>
    <property type="evidence" value="ECO:0007669"/>
    <property type="project" value="UniProtKB-KW"/>
</dbReference>
<protein>
    <submittedName>
        <fullName evidence="19">Calcineurin subunit B-like</fullName>
    </submittedName>
</protein>
<keyword evidence="7" id="KW-0597">Phosphoprotein</keyword>
<name>A0AB39ZRQ3_DROSZ</name>
<keyword evidence="4" id="KW-0813">Transport</keyword>
<dbReference type="GO" id="GO:0005886">
    <property type="term" value="C:plasma membrane"/>
    <property type="evidence" value="ECO:0007669"/>
    <property type="project" value="UniProtKB-SubCell"/>
</dbReference>
<evidence type="ECO:0000259" key="17">
    <source>
        <dbReference type="PROSITE" id="PS50222"/>
    </source>
</evidence>
<evidence type="ECO:0000256" key="15">
    <source>
        <dbReference type="ARBA" id="ARBA00023288"/>
    </source>
</evidence>
<dbReference type="GO" id="GO:0005509">
    <property type="term" value="F:calcium ion binding"/>
    <property type="evidence" value="ECO:0007669"/>
    <property type="project" value="InterPro"/>
</dbReference>
<gene>
    <name evidence="19" type="primary">LOC108018865</name>
</gene>
<evidence type="ECO:0000256" key="13">
    <source>
        <dbReference type="ARBA" id="ARBA00023136"/>
    </source>
</evidence>
<keyword evidence="12" id="KW-0653">Protein transport</keyword>
<evidence type="ECO:0000256" key="6">
    <source>
        <dbReference type="ARBA" id="ARBA00022490"/>
    </source>
</evidence>
<keyword evidence="8" id="KW-0519">Myristate</keyword>
<sequence>MSEGFVQNIRIRAARRIGRIDAMGTAASRHLTGEELLEIQAETGFSLARLDYLYGHYQSLDRDSEDRVLRSELLRVPPVAAHPLAERLVDAMLHPSLGFRHFVSGLANFRRGEPLDRKLAYTLRLFDEDGDGLLSAEQCHALLARLPATRRESRAMRWRLNQILAEKDKLDAEDFGHITRGLDLEQSLSLRFH</sequence>
<evidence type="ECO:0000256" key="9">
    <source>
        <dbReference type="ARBA" id="ARBA00022723"/>
    </source>
</evidence>
<dbReference type="AlphaFoldDB" id="A0AB39ZRQ3"/>
<comment type="similarity">
    <text evidence="16">Belongs to the calcineurin regulatory subunit family. CHP subfamily.</text>
</comment>
<dbReference type="GO" id="GO:0005737">
    <property type="term" value="C:cytoplasm"/>
    <property type="evidence" value="ECO:0007669"/>
    <property type="project" value="UniProtKB-SubCell"/>
</dbReference>
<evidence type="ECO:0000256" key="1">
    <source>
        <dbReference type="ARBA" id="ARBA00004123"/>
    </source>
</evidence>
<dbReference type="InterPro" id="IPR011992">
    <property type="entry name" value="EF-hand-dom_pair"/>
</dbReference>
<dbReference type="PROSITE" id="PS50222">
    <property type="entry name" value="EF_HAND_2"/>
    <property type="match status" value="1"/>
</dbReference>
<organism evidence="18 19">
    <name type="scientific">Drosophila suzukii</name>
    <name type="common">Spotted-wing drosophila fruit fly</name>
    <dbReference type="NCBI Taxonomy" id="28584"/>
    <lineage>
        <taxon>Eukaryota</taxon>
        <taxon>Metazoa</taxon>
        <taxon>Ecdysozoa</taxon>
        <taxon>Arthropoda</taxon>
        <taxon>Hexapoda</taxon>
        <taxon>Insecta</taxon>
        <taxon>Pterygota</taxon>
        <taxon>Neoptera</taxon>
        <taxon>Endopterygota</taxon>
        <taxon>Diptera</taxon>
        <taxon>Brachycera</taxon>
        <taxon>Muscomorpha</taxon>
        <taxon>Ephydroidea</taxon>
        <taxon>Drosophilidae</taxon>
        <taxon>Drosophila</taxon>
        <taxon>Sophophora</taxon>
    </lineage>
</organism>
<evidence type="ECO:0000256" key="11">
    <source>
        <dbReference type="ARBA" id="ARBA00022837"/>
    </source>
</evidence>
<dbReference type="Gene3D" id="1.10.238.10">
    <property type="entry name" value="EF-hand"/>
    <property type="match status" value="1"/>
</dbReference>
<keyword evidence="9" id="KW-0479">Metal-binding</keyword>
<feature type="domain" description="EF-hand" evidence="17">
    <location>
        <begin position="114"/>
        <end position="149"/>
    </location>
</feature>
<dbReference type="InterPro" id="IPR002048">
    <property type="entry name" value="EF_hand_dom"/>
</dbReference>
<keyword evidence="13" id="KW-0472">Membrane</keyword>
<reference evidence="19" key="1">
    <citation type="submission" date="2025-08" db="UniProtKB">
        <authorList>
            <consortium name="RefSeq"/>
        </authorList>
    </citation>
    <scope>IDENTIFICATION</scope>
</reference>